<comment type="caution">
    <text evidence="1">The sequence shown here is derived from an EMBL/GenBank/DDBJ whole genome shotgun (WGS) entry which is preliminary data.</text>
</comment>
<dbReference type="AlphaFoldDB" id="A0A7W9Q2U5"/>
<keyword evidence="2" id="KW-1185">Reference proteome</keyword>
<protein>
    <submittedName>
        <fullName evidence="1">Uncharacterized protein</fullName>
    </submittedName>
</protein>
<organism evidence="1 2">
    <name type="scientific">Streptomyces echinatus</name>
    <dbReference type="NCBI Taxonomy" id="67293"/>
    <lineage>
        <taxon>Bacteria</taxon>
        <taxon>Bacillati</taxon>
        <taxon>Actinomycetota</taxon>
        <taxon>Actinomycetes</taxon>
        <taxon>Kitasatosporales</taxon>
        <taxon>Streptomycetaceae</taxon>
        <taxon>Streptomyces</taxon>
    </lineage>
</organism>
<name>A0A7W9Q2U5_9ACTN</name>
<evidence type="ECO:0000313" key="1">
    <source>
        <dbReference type="EMBL" id="MBB5932319.1"/>
    </source>
</evidence>
<proteinExistence type="predicted"/>
<dbReference type="RefSeq" id="WP_184974499.1">
    <property type="nucleotide sequence ID" value="NZ_BAAAWF010000065.1"/>
</dbReference>
<dbReference type="Proteomes" id="UP000585836">
    <property type="component" value="Unassembled WGS sequence"/>
</dbReference>
<sequence>MARIQILELPTEHHGDDMITPFALIIDQAGSSLVDETGLLHQGLQQNLRDQLGARAVLIFEDTVEIPANQPMVNYEVADRQSLKDPS</sequence>
<gene>
    <name evidence="1" type="ORF">FHS34_007829</name>
</gene>
<reference evidence="1 2" key="1">
    <citation type="submission" date="2020-08" db="EMBL/GenBank/DDBJ databases">
        <title>Genomic Encyclopedia of Type Strains, Phase III (KMG-III): the genomes of soil and plant-associated and newly described type strains.</title>
        <authorList>
            <person name="Whitman W."/>
        </authorList>
    </citation>
    <scope>NUCLEOTIDE SEQUENCE [LARGE SCALE GENOMIC DNA]</scope>
    <source>
        <strain evidence="1 2">CECT 3313</strain>
    </source>
</reference>
<evidence type="ECO:0000313" key="2">
    <source>
        <dbReference type="Proteomes" id="UP000585836"/>
    </source>
</evidence>
<dbReference type="EMBL" id="JACHJK010000024">
    <property type="protein sequence ID" value="MBB5932319.1"/>
    <property type="molecule type" value="Genomic_DNA"/>
</dbReference>
<accession>A0A7W9Q2U5</accession>